<feature type="chain" id="PRO_5045909859" description="Secreted protein" evidence="1">
    <location>
        <begin position="20"/>
        <end position="119"/>
    </location>
</feature>
<name>A0ABN9U1M3_9DINO</name>
<keyword evidence="3" id="KW-1185">Reference proteome</keyword>
<evidence type="ECO:0000256" key="1">
    <source>
        <dbReference type="SAM" id="SignalP"/>
    </source>
</evidence>
<gene>
    <name evidence="2" type="ORF">PCOR1329_LOCUS43567</name>
</gene>
<evidence type="ECO:0000313" key="3">
    <source>
        <dbReference type="Proteomes" id="UP001189429"/>
    </source>
</evidence>
<dbReference type="EMBL" id="CAUYUJ010015235">
    <property type="protein sequence ID" value="CAK0851410.1"/>
    <property type="molecule type" value="Genomic_DNA"/>
</dbReference>
<protein>
    <recommendedName>
        <fullName evidence="4">Secreted protein</fullName>
    </recommendedName>
</protein>
<feature type="signal peptide" evidence="1">
    <location>
        <begin position="1"/>
        <end position="19"/>
    </location>
</feature>
<evidence type="ECO:0008006" key="4">
    <source>
        <dbReference type="Google" id="ProtNLM"/>
    </source>
</evidence>
<keyword evidence="1" id="KW-0732">Signal</keyword>
<dbReference type="Proteomes" id="UP001189429">
    <property type="component" value="Unassembled WGS sequence"/>
</dbReference>
<evidence type="ECO:0000313" key="2">
    <source>
        <dbReference type="EMBL" id="CAK0851410.1"/>
    </source>
</evidence>
<comment type="caution">
    <text evidence="2">The sequence shown here is derived from an EMBL/GenBank/DDBJ whole genome shotgun (WGS) entry which is preliminary data.</text>
</comment>
<sequence>MGPAAKIVAVAAVAAVADAAVCFIGEEGAKCTQTCEAVSGTCVEVDWAHETQTQEDVYKLLCLECGAIAVDTSQKRAAQKQVWQYSPDHMADNPKYCKQTGYKSLCDEAHQVRFVRQCK</sequence>
<proteinExistence type="predicted"/>
<accession>A0ABN9U1M3</accession>
<organism evidence="2 3">
    <name type="scientific">Prorocentrum cordatum</name>
    <dbReference type="NCBI Taxonomy" id="2364126"/>
    <lineage>
        <taxon>Eukaryota</taxon>
        <taxon>Sar</taxon>
        <taxon>Alveolata</taxon>
        <taxon>Dinophyceae</taxon>
        <taxon>Prorocentrales</taxon>
        <taxon>Prorocentraceae</taxon>
        <taxon>Prorocentrum</taxon>
    </lineage>
</organism>
<reference evidence="2" key="1">
    <citation type="submission" date="2023-10" db="EMBL/GenBank/DDBJ databases">
        <authorList>
            <person name="Chen Y."/>
            <person name="Shah S."/>
            <person name="Dougan E. K."/>
            <person name="Thang M."/>
            <person name="Chan C."/>
        </authorList>
    </citation>
    <scope>NUCLEOTIDE SEQUENCE [LARGE SCALE GENOMIC DNA]</scope>
</reference>